<name>A0A4C1ZGL4_EUMVA</name>
<feature type="compositionally biased region" description="Basic and acidic residues" evidence="1">
    <location>
        <begin position="114"/>
        <end position="133"/>
    </location>
</feature>
<evidence type="ECO:0000313" key="3">
    <source>
        <dbReference type="Proteomes" id="UP000299102"/>
    </source>
</evidence>
<evidence type="ECO:0000313" key="2">
    <source>
        <dbReference type="EMBL" id="GBP87981.1"/>
    </source>
</evidence>
<dbReference type="AlphaFoldDB" id="A0A4C1ZGL4"/>
<sequence>MSHPSTLSADGTGRHPAKSKKPSTSVRQMVTFHIVTGVLTSENRFGDGRTHTHRTRHGHRTTHGDPKNCIRQLHKTKRRDDATNTKHRAHRTPARTPTDYPRPPGPAGRRRAPRERDGRAPSTTDDLRSRYVEEAQLNSDAPV</sequence>
<evidence type="ECO:0000256" key="1">
    <source>
        <dbReference type="SAM" id="MobiDB-lite"/>
    </source>
</evidence>
<feature type="compositionally biased region" description="Basic residues" evidence="1">
    <location>
        <begin position="51"/>
        <end position="61"/>
    </location>
</feature>
<organism evidence="2 3">
    <name type="scientific">Eumeta variegata</name>
    <name type="common">Bagworm moth</name>
    <name type="synonym">Eumeta japonica</name>
    <dbReference type="NCBI Taxonomy" id="151549"/>
    <lineage>
        <taxon>Eukaryota</taxon>
        <taxon>Metazoa</taxon>
        <taxon>Ecdysozoa</taxon>
        <taxon>Arthropoda</taxon>
        <taxon>Hexapoda</taxon>
        <taxon>Insecta</taxon>
        <taxon>Pterygota</taxon>
        <taxon>Neoptera</taxon>
        <taxon>Endopterygota</taxon>
        <taxon>Lepidoptera</taxon>
        <taxon>Glossata</taxon>
        <taxon>Ditrysia</taxon>
        <taxon>Tineoidea</taxon>
        <taxon>Psychidae</taxon>
        <taxon>Oiketicinae</taxon>
        <taxon>Eumeta</taxon>
    </lineage>
</organism>
<protein>
    <submittedName>
        <fullName evidence="2">Uncharacterized protein</fullName>
    </submittedName>
</protein>
<dbReference type="Proteomes" id="UP000299102">
    <property type="component" value="Unassembled WGS sequence"/>
</dbReference>
<feature type="region of interest" description="Disordered" evidence="1">
    <location>
        <begin position="1"/>
        <end position="28"/>
    </location>
</feature>
<proteinExistence type="predicted"/>
<comment type="caution">
    <text evidence="2">The sequence shown here is derived from an EMBL/GenBank/DDBJ whole genome shotgun (WGS) entry which is preliminary data.</text>
</comment>
<gene>
    <name evidence="2" type="ORF">EVAR_62488_1</name>
</gene>
<dbReference type="EMBL" id="BGZK01001898">
    <property type="protein sequence ID" value="GBP87981.1"/>
    <property type="molecule type" value="Genomic_DNA"/>
</dbReference>
<accession>A0A4C1ZGL4</accession>
<keyword evidence="3" id="KW-1185">Reference proteome</keyword>
<reference evidence="2 3" key="1">
    <citation type="journal article" date="2019" name="Commun. Biol.">
        <title>The bagworm genome reveals a unique fibroin gene that provides high tensile strength.</title>
        <authorList>
            <person name="Kono N."/>
            <person name="Nakamura H."/>
            <person name="Ohtoshi R."/>
            <person name="Tomita M."/>
            <person name="Numata K."/>
            <person name="Arakawa K."/>
        </authorList>
    </citation>
    <scope>NUCLEOTIDE SEQUENCE [LARGE SCALE GENOMIC DNA]</scope>
</reference>
<feature type="region of interest" description="Disordered" evidence="1">
    <location>
        <begin position="40"/>
        <end position="143"/>
    </location>
</feature>